<keyword evidence="1" id="KW-0175">Coiled coil</keyword>
<name>A0AAN8PYP7_PATCE</name>
<feature type="coiled-coil region" evidence="1">
    <location>
        <begin position="143"/>
        <end position="170"/>
    </location>
</feature>
<accession>A0AAN8PYP7</accession>
<evidence type="ECO:0000313" key="3">
    <source>
        <dbReference type="EMBL" id="KAK6186209.1"/>
    </source>
</evidence>
<keyword evidence="4" id="KW-1185">Reference proteome</keyword>
<dbReference type="AlphaFoldDB" id="A0AAN8PYP7"/>
<dbReference type="InterPro" id="IPR039341">
    <property type="entry name" value="CFAP99"/>
</dbReference>
<gene>
    <name evidence="3" type="ORF">SNE40_008293</name>
</gene>
<reference evidence="3 4" key="1">
    <citation type="submission" date="2024-01" db="EMBL/GenBank/DDBJ databases">
        <title>The genome of the rayed Mediterranean limpet Patella caerulea (Linnaeus, 1758).</title>
        <authorList>
            <person name="Anh-Thu Weber A."/>
            <person name="Halstead-Nussloch G."/>
        </authorList>
    </citation>
    <scope>NUCLEOTIDE SEQUENCE [LARGE SCALE GENOMIC DNA]</scope>
    <source>
        <strain evidence="3">AATW-2023a</strain>
        <tissue evidence="3">Whole specimen</tissue>
    </source>
</reference>
<protein>
    <submittedName>
        <fullName evidence="3">Uncharacterized protein</fullName>
    </submittedName>
</protein>
<feature type="coiled-coil region" evidence="1">
    <location>
        <begin position="201"/>
        <end position="228"/>
    </location>
</feature>
<proteinExistence type="predicted"/>
<evidence type="ECO:0000256" key="1">
    <source>
        <dbReference type="SAM" id="Coils"/>
    </source>
</evidence>
<dbReference type="Proteomes" id="UP001347796">
    <property type="component" value="Unassembled WGS sequence"/>
</dbReference>
<dbReference type="PANTHER" id="PTHR34649:SF1">
    <property type="entry name" value="CILIA- AND FLAGELLA-ASSOCIATED PROTEIN 99"/>
    <property type="match status" value="1"/>
</dbReference>
<dbReference type="PANTHER" id="PTHR34649">
    <property type="entry name" value="CILIA- AND FLAGELLA-ASSOCIATED PROTEIN 99"/>
    <property type="match status" value="1"/>
</dbReference>
<feature type="region of interest" description="Disordered" evidence="2">
    <location>
        <begin position="344"/>
        <end position="363"/>
    </location>
</feature>
<evidence type="ECO:0000256" key="2">
    <source>
        <dbReference type="SAM" id="MobiDB-lite"/>
    </source>
</evidence>
<comment type="caution">
    <text evidence="3">The sequence shown here is derived from an EMBL/GenBank/DDBJ whole genome shotgun (WGS) entry which is preliminary data.</text>
</comment>
<organism evidence="3 4">
    <name type="scientific">Patella caerulea</name>
    <name type="common">Rayed Mediterranean limpet</name>
    <dbReference type="NCBI Taxonomy" id="87958"/>
    <lineage>
        <taxon>Eukaryota</taxon>
        <taxon>Metazoa</taxon>
        <taxon>Spiralia</taxon>
        <taxon>Lophotrochozoa</taxon>
        <taxon>Mollusca</taxon>
        <taxon>Gastropoda</taxon>
        <taxon>Patellogastropoda</taxon>
        <taxon>Patelloidea</taxon>
        <taxon>Patellidae</taxon>
        <taxon>Patella</taxon>
    </lineage>
</organism>
<dbReference type="EMBL" id="JAZGQO010000006">
    <property type="protein sequence ID" value="KAK6186209.1"/>
    <property type="molecule type" value="Genomic_DNA"/>
</dbReference>
<feature type="compositionally biased region" description="Polar residues" evidence="2">
    <location>
        <begin position="351"/>
        <end position="363"/>
    </location>
</feature>
<sequence length="409" mass="48109">MEASRMQFACANTEKSEKTKEIMSNIMAEQDAKLDFDKNKINRAPPVIKEKAVKLNTATILREGLLYQKREAEVIKKLENLEAGAKDTTPFLKWQSEMRQRDLEVQLAEIERRRFAGKLSYEEAIIARQNLTKENQQRVLEMKEETQQIMQEYLERRFKEEQEMRQLVEQTMQGHKNTKNSKKKLQEYKQSIVQEVNEESRELMKLALEKAEEDMRRKMELISEIRAMEAFPVIRFKFVDLTSTAGIGLLNEMSIAELRERLSLMKTATKEEEELKRDEILASKQAKDQLLLDTLETISKHRTEQTKSAAIRFEERKKNKDKKIEIKDEKLTELQRKLEEKKSARLREQGNNRIKASPQSAARTRTLISQKKAIEENRWEELERRRERTAFLSSHGMVPSKTAQKLTAF</sequence>
<evidence type="ECO:0000313" key="4">
    <source>
        <dbReference type="Proteomes" id="UP001347796"/>
    </source>
</evidence>